<dbReference type="Proteomes" id="UP001590951">
    <property type="component" value="Unassembled WGS sequence"/>
</dbReference>
<sequence>MGRLLDDQSLHRSGKRSKKPRFVGLNNILLNGGCLVLMSTPSLPRPPKGIPRSRLNAFQLHDLPKSQPIWDPPSDRGKLDNVDEANAKTLRTTLHMRLS</sequence>
<organism evidence="1 2">
    <name type="scientific">Lepraria finkii</name>
    <dbReference type="NCBI Taxonomy" id="1340010"/>
    <lineage>
        <taxon>Eukaryota</taxon>
        <taxon>Fungi</taxon>
        <taxon>Dikarya</taxon>
        <taxon>Ascomycota</taxon>
        <taxon>Pezizomycotina</taxon>
        <taxon>Lecanoromycetes</taxon>
        <taxon>OSLEUM clade</taxon>
        <taxon>Lecanoromycetidae</taxon>
        <taxon>Lecanorales</taxon>
        <taxon>Lecanorineae</taxon>
        <taxon>Stereocaulaceae</taxon>
        <taxon>Lepraria</taxon>
    </lineage>
</organism>
<protein>
    <submittedName>
        <fullName evidence="1">Uncharacterized protein</fullName>
    </submittedName>
</protein>
<gene>
    <name evidence="1" type="ORF">ABVK25_009399</name>
</gene>
<reference evidence="1 2" key="1">
    <citation type="submission" date="2024-09" db="EMBL/GenBank/DDBJ databases">
        <title>Rethinking Asexuality: The Enigmatic Case of Functional Sexual Genes in Lepraria (Stereocaulaceae).</title>
        <authorList>
            <person name="Doellman M."/>
            <person name="Sun Y."/>
            <person name="Barcenas-Pena A."/>
            <person name="Lumbsch H.T."/>
            <person name="Grewe F."/>
        </authorList>
    </citation>
    <scope>NUCLEOTIDE SEQUENCE [LARGE SCALE GENOMIC DNA]</scope>
    <source>
        <strain evidence="1 2">Grewe 0041</strain>
    </source>
</reference>
<name>A0ABR4AXC3_9LECA</name>
<comment type="caution">
    <text evidence="1">The sequence shown here is derived from an EMBL/GenBank/DDBJ whole genome shotgun (WGS) entry which is preliminary data.</text>
</comment>
<evidence type="ECO:0000313" key="1">
    <source>
        <dbReference type="EMBL" id="KAL2050291.1"/>
    </source>
</evidence>
<evidence type="ECO:0000313" key="2">
    <source>
        <dbReference type="Proteomes" id="UP001590951"/>
    </source>
</evidence>
<proteinExistence type="predicted"/>
<accession>A0ABR4AXC3</accession>
<keyword evidence="2" id="KW-1185">Reference proteome</keyword>
<dbReference type="EMBL" id="JBHFEH010000049">
    <property type="protein sequence ID" value="KAL2050291.1"/>
    <property type="molecule type" value="Genomic_DNA"/>
</dbReference>